<dbReference type="InterPro" id="IPR016295">
    <property type="entry name" value="Proteasome_beta4"/>
</dbReference>
<name>A0AA35SND3_GEOBA</name>
<dbReference type="EMBL" id="CASHTH010002637">
    <property type="protein sequence ID" value="CAI8033028.1"/>
    <property type="molecule type" value="Genomic_DNA"/>
</dbReference>
<dbReference type="InterPro" id="IPR029055">
    <property type="entry name" value="Ntn_hydrolases_N"/>
</dbReference>
<dbReference type="Proteomes" id="UP001174909">
    <property type="component" value="Unassembled WGS sequence"/>
</dbReference>
<dbReference type="PROSITE" id="PS51476">
    <property type="entry name" value="PROTEASOME_BETA_2"/>
    <property type="match status" value="1"/>
</dbReference>
<dbReference type="PANTHER" id="PTHR10504">
    <property type="entry name" value="BACTERICIDAL PERMEABILITY-INCREASING BPI PROTEIN-RELATED"/>
    <property type="match status" value="1"/>
</dbReference>
<dbReference type="InterPro" id="IPR001124">
    <property type="entry name" value="Lipid-bd_serum_glycop_C"/>
</dbReference>
<dbReference type="InterPro" id="IPR017943">
    <property type="entry name" value="Bactericidal_perm-incr_a/b_dom"/>
</dbReference>
<dbReference type="GO" id="GO:0008289">
    <property type="term" value="F:lipid binding"/>
    <property type="evidence" value="ECO:0007669"/>
    <property type="project" value="InterPro"/>
</dbReference>
<comment type="similarity">
    <text evidence="2">Belongs to the BPI/LBP/Plunc superfamily. BPI/LBP family.</text>
</comment>
<proteinExistence type="inferred from homology"/>
<dbReference type="AlphaFoldDB" id="A0AA35SND3"/>
<dbReference type="GO" id="GO:0005615">
    <property type="term" value="C:extracellular space"/>
    <property type="evidence" value="ECO:0007669"/>
    <property type="project" value="TreeGrafter"/>
</dbReference>
<dbReference type="InterPro" id="IPR016050">
    <property type="entry name" value="Proteasome_bsu_CS"/>
</dbReference>
<dbReference type="CDD" id="cd03760">
    <property type="entry name" value="proteasome_beta_type_4"/>
    <property type="match status" value="1"/>
</dbReference>
<dbReference type="Pfam" id="PF02886">
    <property type="entry name" value="LBP_BPI_CETP_C"/>
    <property type="match status" value="1"/>
</dbReference>
<keyword evidence="10" id="KW-1185">Reference proteome</keyword>
<evidence type="ECO:0000259" key="8">
    <source>
        <dbReference type="SMART" id="SM00329"/>
    </source>
</evidence>
<evidence type="ECO:0000259" key="7">
    <source>
        <dbReference type="SMART" id="SM00328"/>
    </source>
</evidence>
<dbReference type="InterPro" id="IPR017942">
    <property type="entry name" value="Lipid-bd_serum_glycop_N"/>
</dbReference>
<evidence type="ECO:0000256" key="5">
    <source>
        <dbReference type="ARBA" id="ARBA00023157"/>
    </source>
</evidence>
<organism evidence="9 10">
    <name type="scientific">Geodia barretti</name>
    <name type="common">Barrett's horny sponge</name>
    <dbReference type="NCBI Taxonomy" id="519541"/>
    <lineage>
        <taxon>Eukaryota</taxon>
        <taxon>Metazoa</taxon>
        <taxon>Porifera</taxon>
        <taxon>Demospongiae</taxon>
        <taxon>Heteroscleromorpha</taxon>
        <taxon>Tetractinellida</taxon>
        <taxon>Astrophorina</taxon>
        <taxon>Geodiidae</taxon>
        <taxon>Geodia</taxon>
    </lineage>
</organism>
<evidence type="ECO:0000313" key="10">
    <source>
        <dbReference type="Proteomes" id="UP001174909"/>
    </source>
</evidence>
<evidence type="ECO:0000256" key="1">
    <source>
        <dbReference type="ARBA" id="ARBA00004123"/>
    </source>
</evidence>
<evidence type="ECO:0000256" key="3">
    <source>
        <dbReference type="ARBA" id="ARBA00022490"/>
    </source>
</evidence>
<feature type="domain" description="Lipid-binding serum glycoprotein C-terminal" evidence="8">
    <location>
        <begin position="415"/>
        <end position="621"/>
    </location>
</feature>
<dbReference type="SUPFAM" id="SSF55394">
    <property type="entry name" value="Bactericidal permeability-increasing protein, BPI"/>
    <property type="match status" value="2"/>
</dbReference>
<dbReference type="PANTHER" id="PTHR10504:SF131">
    <property type="entry name" value="BPI2 DOMAIN-CONTAINING PROTEIN"/>
    <property type="match status" value="1"/>
</dbReference>
<dbReference type="SUPFAM" id="SSF56235">
    <property type="entry name" value="N-terminal nucleophile aminohydrolases (Ntn hydrolases)"/>
    <property type="match status" value="1"/>
</dbReference>
<keyword evidence="3" id="KW-0963">Cytoplasm</keyword>
<protein>
    <submittedName>
        <fullName evidence="9">Proteasome subunit beta type-4</fullName>
    </submittedName>
</protein>
<dbReference type="GO" id="GO:0005634">
    <property type="term" value="C:nucleus"/>
    <property type="evidence" value="ECO:0007669"/>
    <property type="project" value="UniProtKB-SubCell"/>
</dbReference>
<keyword evidence="5" id="KW-1015">Disulfide bond</keyword>
<evidence type="ECO:0000313" key="9">
    <source>
        <dbReference type="EMBL" id="CAI8033028.1"/>
    </source>
</evidence>
<feature type="domain" description="Lipid-binding serum glycoprotein N-terminal" evidence="7">
    <location>
        <begin position="156"/>
        <end position="398"/>
    </location>
</feature>
<sequence>MAVRVPDPFSAVSPPPLWTGGPPIGGLYRFPSAPSTKAAPVKHTRYPTVSGTSVLGLTFDGGVMLAADTLGSYGSLARFRSVPRLRKLSETTVLAASGDYADFQHLQRFFDGIIMRSESFDDGHKYTPQNLFNRLTRLMYYRRCQFNPLWNVIVVGGYQEGKPFLGYVNSIGTAFEAPTLATGLGSYIAQPLLREAYEKNPRLTREEAKETLQKALKVLFYRDCRALSTYDLAVVTDEGVEIEGQLQLDTNWEVAHYVRPHFEDSGTVDISGSGISLKMTVDITMNKTSGGIHLNCSYCSIGIGDLSVTFHGGLSWFYNLFDSMIEGKLKSYMNDNMCSQLKYGINVPANGALDRLLKVTYVLEDGVEIDYALVANPNFSHPGIVILDMKGEFRLVKDPQDPPFPPPPFPDPSLRNFSKMIYLQGSTYVAESASWAFWKAGLLSYNVSNDKIPAEFGTTDFYCSIVSPMLCKKYPNKKVMFGVVASDYPRLKITPEYAVAMGKALASMYVENNGHEELAFTLALDIQADMKLWFNSSSPMGPYLVCGNVSNPKVNMSLYKSNIGNFNCSTLNDLVTKFAPTMGLGYLNDYLNAGIPIPTLVGLSFVDPSLTFGKGYVEVSGDVKYSPEILEKLKRGQY</sequence>
<reference evidence="9" key="1">
    <citation type="submission" date="2023-03" db="EMBL/GenBank/DDBJ databases">
        <authorList>
            <person name="Steffen K."/>
            <person name="Cardenas P."/>
        </authorList>
    </citation>
    <scope>NUCLEOTIDE SEQUENCE</scope>
</reference>
<dbReference type="InterPro" id="IPR032942">
    <property type="entry name" value="BPI/LBP/Plunc"/>
</dbReference>
<dbReference type="SMART" id="SM00328">
    <property type="entry name" value="BPI1"/>
    <property type="match status" value="1"/>
</dbReference>
<dbReference type="InterPro" id="IPR023333">
    <property type="entry name" value="Proteasome_suB-type"/>
</dbReference>
<dbReference type="PROSITE" id="PS00854">
    <property type="entry name" value="PROTEASOME_BETA_1"/>
    <property type="match status" value="1"/>
</dbReference>
<dbReference type="SMART" id="SM00329">
    <property type="entry name" value="BPI2"/>
    <property type="match status" value="1"/>
</dbReference>
<keyword evidence="4 9" id="KW-0647">Proteasome</keyword>
<dbReference type="Gene3D" id="3.15.20.10">
    <property type="entry name" value="Bactericidal permeability-increasing protein, domain 2"/>
    <property type="match status" value="1"/>
</dbReference>
<evidence type="ECO:0000256" key="4">
    <source>
        <dbReference type="ARBA" id="ARBA00022942"/>
    </source>
</evidence>
<dbReference type="Pfam" id="PF01273">
    <property type="entry name" value="LBP_BPI_CETP"/>
    <property type="match status" value="1"/>
</dbReference>
<evidence type="ECO:0000256" key="6">
    <source>
        <dbReference type="ARBA" id="ARBA00023242"/>
    </source>
</evidence>
<gene>
    <name evidence="9" type="ORF">GBAR_LOCUS18629</name>
</gene>
<evidence type="ECO:0000256" key="2">
    <source>
        <dbReference type="ARBA" id="ARBA00007292"/>
    </source>
</evidence>
<accession>A0AA35SND3</accession>
<comment type="caution">
    <text evidence="9">The sequence shown here is derived from an EMBL/GenBank/DDBJ whole genome shotgun (WGS) entry which is preliminary data.</text>
</comment>
<comment type="subcellular location">
    <subcellularLocation>
        <location evidence="1">Nucleus</location>
    </subcellularLocation>
</comment>
<keyword evidence="6" id="KW-0539">Nucleus</keyword>
<dbReference type="InterPro" id="IPR001353">
    <property type="entry name" value="Proteasome_sua/b"/>
</dbReference>
<dbReference type="GO" id="GO:0005839">
    <property type="term" value="C:proteasome core complex"/>
    <property type="evidence" value="ECO:0007669"/>
    <property type="project" value="InterPro"/>
</dbReference>
<dbReference type="GO" id="GO:0051603">
    <property type="term" value="P:proteolysis involved in protein catabolic process"/>
    <property type="evidence" value="ECO:0007669"/>
    <property type="project" value="InterPro"/>
</dbReference>
<dbReference type="Pfam" id="PF00227">
    <property type="entry name" value="Proteasome"/>
    <property type="match status" value="1"/>
</dbReference>
<dbReference type="Gene3D" id="3.60.20.10">
    <property type="entry name" value="Glutamine Phosphoribosylpyrophosphate, subunit 1, domain 1"/>
    <property type="match status" value="1"/>
</dbReference>